<evidence type="ECO:0000256" key="1">
    <source>
        <dbReference type="ARBA" id="ARBA00004196"/>
    </source>
</evidence>
<dbReference type="PANTHER" id="PTHR33376">
    <property type="match status" value="1"/>
</dbReference>
<proteinExistence type="inferred from homology"/>
<dbReference type="GO" id="GO:0055085">
    <property type="term" value="P:transmembrane transport"/>
    <property type="evidence" value="ECO:0007669"/>
    <property type="project" value="InterPro"/>
</dbReference>
<evidence type="ECO:0000313" key="6">
    <source>
        <dbReference type="Proteomes" id="UP000197334"/>
    </source>
</evidence>
<dbReference type="RefSeq" id="WP_088700875.1">
    <property type="nucleotide sequence ID" value="NZ_JPUA01000034.1"/>
</dbReference>
<evidence type="ECO:0000313" key="5">
    <source>
        <dbReference type="EMBL" id="OWV28877.1"/>
    </source>
</evidence>
<organism evidence="5 6">
    <name type="scientific">Halomonas campaniensis</name>
    <dbReference type="NCBI Taxonomy" id="213554"/>
    <lineage>
        <taxon>Bacteria</taxon>
        <taxon>Pseudomonadati</taxon>
        <taxon>Pseudomonadota</taxon>
        <taxon>Gammaproteobacteria</taxon>
        <taxon>Oceanospirillales</taxon>
        <taxon>Halomonadaceae</taxon>
        <taxon>Halomonas</taxon>
    </lineage>
</organism>
<sequence length="334" mass="37219">MKMNNTSRLSISKLTTIGAAGLLFMMPFGTAYAETKIRFAHHISTDSEQHLAAERFRDLAAEYSDGEVQVEIFPAGQMGGQREIIESVEFGVLEMGYGESGLYANYVPEFGLLTLPYLYRDVDHWENVVTGEIGDQLIEQLVTTSGVRPLNWILAGYRDTYLAEGQIDGPDDFNNLKIRVPESPVFVGTFSALEAQPTPVPMPEVYTALQAGVVDAMEGTPEVGYTFRIFEVAESLSKTRHILFDGSFAINESFYNNLSDSDREAVSRAAREAAEMQRSEWFEREQSWFSQLEEEGIAINEVDPVPFQEALAGFREEFAANMGAVELLESIGQQ</sequence>
<dbReference type="CDD" id="cd13603">
    <property type="entry name" value="PBP2_TRAP_Siap_TeaA_like"/>
    <property type="match status" value="1"/>
</dbReference>
<dbReference type="Pfam" id="PF03480">
    <property type="entry name" value="DctP"/>
    <property type="match status" value="1"/>
</dbReference>
<comment type="subcellular location">
    <subcellularLocation>
        <location evidence="1">Cell envelope</location>
    </subcellularLocation>
</comment>
<dbReference type="NCBIfam" id="TIGR00787">
    <property type="entry name" value="dctP"/>
    <property type="match status" value="1"/>
</dbReference>
<dbReference type="EMBL" id="JPUA01000034">
    <property type="protein sequence ID" value="OWV28877.1"/>
    <property type="molecule type" value="Genomic_DNA"/>
</dbReference>
<keyword evidence="6" id="KW-1185">Reference proteome</keyword>
<evidence type="ECO:0000256" key="2">
    <source>
        <dbReference type="ARBA" id="ARBA00009023"/>
    </source>
</evidence>
<dbReference type="AlphaFoldDB" id="A0A246RY28"/>
<keyword evidence="4" id="KW-0732">Signal</keyword>
<dbReference type="GO" id="GO:0030288">
    <property type="term" value="C:outer membrane-bounded periplasmic space"/>
    <property type="evidence" value="ECO:0007669"/>
    <property type="project" value="InterPro"/>
</dbReference>
<name>A0A246RY28_9GAMM</name>
<protein>
    <recommendedName>
        <fullName evidence="7">C4-dicarboxylate ABC transporter substrate-binding protein</fullName>
    </recommendedName>
</protein>
<comment type="similarity">
    <text evidence="2">Belongs to the bacterial solute-binding protein 7 family.</text>
</comment>
<evidence type="ECO:0000256" key="4">
    <source>
        <dbReference type="ARBA" id="ARBA00022729"/>
    </source>
</evidence>
<evidence type="ECO:0000256" key="3">
    <source>
        <dbReference type="ARBA" id="ARBA00022448"/>
    </source>
</evidence>
<gene>
    <name evidence="5" type="ORF">JI62_14655</name>
</gene>
<evidence type="ECO:0008006" key="7">
    <source>
        <dbReference type="Google" id="ProtNLM"/>
    </source>
</evidence>
<keyword evidence="3" id="KW-0813">Transport</keyword>
<reference evidence="5 6" key="1">
    <citation type="submission" date="2014-08" db="EMBL/GenBank/DDBJ databases">
        <title>Draft genome sequence of a novel L-asparaginase producing marine bacterium, Halomonas campaniensis.</title>
        <authorList>
            <person name="Sundarakrishnan B."/>
            <person name="Moushumi Priya A."/>
            <person name="Raman G."/>
            <person name="Sakthivel N."/>
            <person name="Park S."/>
            <person name="Jayachandran S."/>
        </authorList>
    </citation>
    <scope>NUCLEOTIDE SEQUENCE [LARGE SCALE GENOMIC DNA]</scope>
    <source>
        <strain evidence="5 6">SK03</strain>
    </source>
</reference>
<dbReference type="InterPro" id="IPR038404">
    <property type="entry name" value="TRAP_DctP_sf"/>
</dbReference>
<dbReference type="InterPro" id="IPR018389">
    <property type="entry name" value="DctP_fam"/>
</dbReference>
<comment type="caution">
    <text evidence="5">The sequence shown here is derived from an EMBL/GenBank/DDBJ whole genome shotgun (WGS) entry which is preliminary data.</text>
</comment>
<dbReference type="Proteomes" id="UP000197334">
    <property type="component" value="Unassembled WGS sequence"/>
</dbReference>
<dbReference type="OrthoDB" id="9771186at2"/>
<dbReference type="InterPro" id="IPR004682">
    <property type="entry name" value="TRAP_DctP"/>
</dbReference>
<dbReference type="NCBIfam" id="NF037995">
    <property type="entry name" value="TRAP_S1"/>
    <property type="match status" value="1"/>
</dbReference>
<dbReference type="PIRSF" id="PIRSF006470">
    <property type="entry name" value="DctB"/>
    <property type="match status" value="1"/>
</dbReference>
<dbReference type="PANTHER" id="PTHR33376:SF4">
    <property type="entry name" value="SIALIC ACID-BINDING PERIPLASMIC PROTEIN SIAP"/>
    <property type="match status" value="1"/>
</dbReference>
<dbReference type="Gene3D" id="3.40.190.170">
    <property type="entry name" value="Bacterial extracellular solute-binding protein, family 7"/>
    <property type="match status" value="1"/>
</dbReference>
<accession>A0A246RY28</accession>